<gene>
    <name evidence="2" type="ORF">ROHU_011994</name>
</gene>
<organism evidence="2 3">
    <name type="scientific">Labeo rohita</name>
    <name type="common">Indian major carp</name>
    <name type="synonym">Cyprinus rohita</name>
    <dbReference type="NCBI Taxonomy" id="84645"/>
    <lineage>
        <taxon>Eukaryota</taxon>
        <taxon>Metazoa</taxon>
        <taxon>Chordata</taxon>
        <taxon>Craniata</taxon>
        <taxon>Vertebrata</taxon>
        <taxon>Euteleostomi</taxon>
        <taxon>Actinopterygii</taxon>
        <taxon>Neopterygii</taxon>
        <taxon>Teleostei</taxon>
        <taxon>Ostariophysi</taxon>
        <taxon>Cypriniformes</taxon>
        <taxon>Cyprinidae</taxon>
        <taxon>Labeoninae</taxon>
        <taxon>Labeonini</taxon>
        <taxon>Labeo</taxon>
    </lineage>
</organism>
<feature type="compositionally biased region" description="Polar residues" evidence="1">
    <location>
        <begin position="31"/>
        <end position="41"/>
    </location>
</feature>
<dbReference type="STRING" id="84645.A0A498LG58"/>
<feature type="region of interest" description="Disordered" evidence="1">
    <location>
        <begin position="1"/>
        <end position="130"/>
    </location>
</feature>
<reference evidence="2 3" key="1">
    <citation type="submission" date="2018-03" db="EMBL/GenBank/DDBJ databases">
        <title>Draft genome sequence of Rohu Carp (Labeo rohita).</title>
        <authorList>
            <person name="Das P."/>
            <person name="Kushwaha B."/>
            <person name="Joshi C.G."/>
            <person name="Kumar D."/>
            <person name="Nagpure N.S."/>
            <person name="Sahoo L."/>
            <person name="Das S.P."/>
            <person name="Bit A."/>
            <person name="Patnaik S."/>
            <person name="Meher P.K."/>
            <person name="Jayasankar P."/>
            <person name="Koringa P.G."/>
            <person name="Patel N.V."/>
            <person name="Hinsu A.T."/>
            <person name="Kumar R."/>
            <person name="Pandey M."/>
            <person name="Agarwal S."/>
            <person name="Srivastava S."/>
            <person name="Singh M."/>
            <person name="Iquebal M.A."/>
            <person name="Jaiswal S."/>
            <person name="Angadi U.B."/>
            <person name="Kumar N."/>
            <person name="Raza M."/>
            <person name="Shah T.M."/>
            <person name="Rai A."/>
            <person name="Jena J.K."/>
        </authorList>
    </citation>
    <scope>NUCLEOTIDE SEQUENCE [LARGE SCALE GENOMIC DNA]</scope>
    <source>
        <strain evidence="2">DASCIFA01</strain>
        <tissue evidence="2">Testis</tissue>
    </source>
</reference>
<keyword evidence="3" id="KW-1185">Reference proteome</keyword>
<dbReference type="Proteomes" id="UP000290572">
    <property type="component" value="Unassembled WGS sequence"/>
</dbReference>
<name>A0A498LG58_LABRO</name>
<dbReference type="AlphaFoldDB" id="A0A498LG58"/>
<proteinExistence type="predicted"/>
<feature type="compositionally biased region" description="Low complexity" evidence="1">
    <location>
        <begin position="61"/>
        <end position="72"/>
    </location>
</feature>
<evidence type="ECO:0000256" key="1">
    <source>
        <dbReference type="SAM" id="MobiDB-lite"/>
    </source>
</evidence>
<accession>A0A498LG58</accession>
<feature type="compositionally biased region" description="Low complexity" evidence="1">
    <location>
        <begin position="86"/>
        <end position="96"/>
    </location>
</feature>
<feature type="compositionally biased region" description="Basic and acidic residues" evidence="1">
    <location>
        <begin position="47"/>
        <end position="60"/>
    </location>
</feature>
<protein>
    <submittedName>
        <fullName evidence="2">Rap1 GTPase-activating 2-like isoform X1</fullName>
    </submittedName>
</protein>
<sequence length="130" mass="13700">MDGQSERHIRSVLCDQRSLDSGHLSQEVRSETSSNPSSPEILSNERPSLKLKEGSGRPDISRSSSSTSSFSSAAGDPETQEEKELSSLQISPSLSPVFGSLSTEGQGAGTPVIMCRSPTGTLVKGMSKTT</sequence>
<evidence type="ECO:0000313" key="2">
    <source>
        <dbReference type="EMBL" id="RXN07279.1"/>
    </source>
</evidence>
<dbReference type="EMBL" id="QBIY01013350">
    <property type="protein sequence ID" value="RXN07279.1"/>
    <property type="molecule type" value="Genomic_DNA"/>
</dbReference>
<evidence type="ECO:0000313" key="3">
    <source>
        <dbReference type="Proteomes" id="UP000290572"/>
    </source>
</evidence>
<comment type="caution">
    <text evidence="2">The sequence shown here is derived from an EMBL/GenBank/DDBJ whole genome shotgun (WGS) entry which is preliminary data.</text>
</comment>